<gene>
    <name evidence="2" type="ORF">TM448A00204_0014</name>
    <name evidence="3" type="ORF">TM448B00128_0044</name>
</gene>
<evidence type="ECO:0000313" key="3">
    <source>
        <dbReference type="EMBL" id="QJH93669.1"/>
    </source>
</evidence>
<name>A0A6H1ZCT5_9ZZZZ</name>
<feature type="compositionally biased region" description="Basic and acidic residues" evidence="1">
    <location>
        <begin position="1"/>
        <end position="16"/>
    </location>
</feature>
<feature type="region of interest" description="Disordered" evidence="1">
    <location>
        <begin position="1"/>
        <end position="21"/>
    </location>
</feature>
<accession>A0A6H1ZCT5</accession>
<protein>
    <submittedName>
        <fullName evidence="2">Uncharacterized protein</fullName>
    </submittedName>
</protein>
<dbReference type="EMBL" id="MT144590">
    <property type="protein sequence ID" value="QJH93669.1"/>
    <property type="molecule type" value="Genomic_DNA"/>
</dbReference>
<sequence length="286" mass="30742">MSVQKIDDGNHSDDGSKVAGKIQVDGKDYSVEDVQNIIKQGAAATQKAQEVAGVLAAAEKYGVDPETYIAQAEGAFGVMSQLIQDKVIDEKGNILKAKVKETPALEPGGDDDFMKLFNLPASGGSDLKGADKVAAIVAKALGPQFEEMKKLGERVAAVDKTQGDMIRLNLQEKVMSKFPALKPSDVSQVFGSAMNDRSKSLWEHAEVLSNAKTAELGEMRKTHAKEFGIDITKFDENKLKEQEAGGGAGVLYKGKKFSFDVKKGDPDAVNPLKASMEYLERARSSS</sequence>
<reference evidence="2" key="1">
    <citation type="submission" date="2020-03" db="EMBL/GenBank/DDBJ databases">
        <title>The deep terrestrial virosphere.</title>
        <authorList>
            <person name="Holmfeldt K."/>
            <person name="Nilsson E."/>
            <person name="Simone D."/>
            <person name="Lopez-Fernandez M."/>
            <person name="Wu X."/>
            <person name="de Brujin I."/>
            <person name="Lundin D."/>
            <person name="Andersson A."/>
            <person name="Bertilsson S."/>
            <person name="Dopson M."/>
        </authorList>
    </citation>
    <scope>NUCLEOTIDE SEQUENCE</scope>
    <source>
        <strain evidence="2">TM448A00204</strain>
        <strain evidence="3">TM448B00128</strain>
    </source>
</reference>
<dbReference type="AlphaFoldDB" id="A0A6H1ZCT5"/>
<dbReference type="EMBL" id="MT143988">
    <property type="protein sequence ID" value="QJA45269.1"/>
    <property type="molecule type" value="Genomic_DNA"/>
</dbReference>
<organism evidence="2">
    <name type="scientific">viral metagenome</name>
    <dbReference type="NCBI Taxonomy" id="1070528"/>
    <lineage>
        <taxon>unclassified sequences</taxon>
        <taxon>metagenomes</taxon>
        <taxon>organismal metagenomes</taxon>
    </lineage>
</organism>
<evidence type="ECO:0000313" key="2">
    <source>
        <dbReference type="EMBL" id="QJA45269.1"/>
    </source>
</evidence>
<evidence type="ECO:0000256" key="1">
    <source>
        <dbReference type="SAM" id="MobiDB-lite"/>
    </source>
</evidence>
<proteinExistence type="predicted"/>